<protein>
    <submittedName>
        <fullName evidence="7">ParB/RepB/Spo0J family partition protein</fullName>
    </submittedName>
</protein>
<accession>A0A4R0PHC0</accession>
<keyword evidence="8" id="KW-1185">Reference proteome</keyword>
<dbReference type="NCBIfam" id="TIGR00180">
    <property type="entry name" value="parB_part"/>
    <property type="match status" value="1"/>
</dbReference>
<dbReference type="InterPro" id="IPR050336">
    <property type="entry name" value="Chromosome_partition/occlusion"/>
</dbReference>
<evidence type="ECO:0000256" key="4">
    <source>
        <dbReference type="ARBA" id="ARBA00025472"/>
    </source>
</evidence>
<reference evidence="7 8" key="1">
    <citation type="journal article" date="2015" name="Antonie Van Leeuwenhoek">
        <title>Oricola cellulosilytica gen. nov., sp. nov., a cellulose-degrading bacterium of the family Phyllobacteriaceae isolated from surface seashore water, and emended descriptions of Mesorhizobium loti and Phyllobacterium myrsinacearum.</title>
        <authorList>
            <person name="Hameed A."/>
            <person name="Shahina M."/>
            <person name="Lai W.A."/>
            <person name="Lin S.Y."/>
            <person name="Young L.S."/>
            <person name="Liu Y.C."/>
            <person name="Hsu Y.H."/>
            <person name="Young C.C."/>
        </authorList>
    </citation>
    <scope>NUCLEOTIDE SEQUENCE [LARGE SCALE GENOMIC DNA]</scope>
    <source>
        <strain evidence="7 8">KCTC 52183</strain>
    </source>
</reference>
<dbReference type="Pfam" id="PF17762">
    <property type="entry name" value="HTH_ParB"/>
    <property type="match status" value="1"/>
</dbReference>
<comment type="function">
    <text evidence="4">Involved in chromosome partition. Localize to both poles of the predivisional cell following completion of DNA replication. Binds to the DNA origin of replication.</text>
</comment>
<dbReference type="FunFam" id="3.90.1530.30:FF:000001">
    <property type="entry name" value="Chromosome partitioning protein ParB"/>
    <property type="match status" value="1"/>
</dbReference>
<dbReference type="EMBL" id="SJST01000001">
    <property type="protein sequence ID" value="TCD15980.1"/>
    <property type="molecule type" value="Genomic_DNA"/>
</dbReference>
<evidence type="ECO:0000256" key="5">
    <source>
        <dbReference type="SAM" id="MobiDB-lite"/>
    </source>
</evidence>
<dbReference type="CDD" id="cd16393">
    <property type="entry name" value="SPO0J_N"/>
    <property type="match status" value="1"/>
</dbReference>
<dbReference type="Gene3D" id="1.10.10.2830">
    <property type="match status" value="1"/>
</dbReference>
<dbReference type="AlphaFoldDB" id="A0A4R0PHC0"/>
<dbReference type="InterPro" id="IPR004437">
    <property type="entry name" value="ParB/RepB/Spo0J"/>
</dbReference>
<feature type="region of interest" description="Disordered" evidence="5">
    <location>
        <begin position="222"/>
        <end position="247"/>
    </location>
</feature>
<dbReference type="Proteomes" id="UP000291301">
    <property type="component" value="Unassembled WGS sequence"/>
</dbReference>
<evidence type="ECO:0000313" key="8">
    <source>
        <dbReference type="Proteomes" id="UP000291301"/>
    </source>
</evidence>
<dbReference type="InterPro" id="IPR041468">
    <property type="entry name" value="HTH_ParB/Spo0J"/>
</dbReference>
<evidence type="ECO:0000256" key="2">
    <source>
        <dbReference type="ARBA" id="ARBA00022829"/>
    </source>
</evidence>
<dbReference type="InterPro" id="IPR003115">
    <property type="entry name" value="ParB_N"/>
</dbReference>
<dbReference type="PANTHER" id="PTHR33375:SF1">
    <property type="entry name" value="CHROMOSOME-PARTITIONING PROTEIN PARB-RELATED"/>
    <property type="match status" value="1"/>
</dbReference>
<dbReference type="Pfam" id="PF23552">
    <property type="entry name" value="ParB_C"/>
    <property type="match status" value="1"/>
</dbReference>
<feature type="compositionally biased region" description="Polar residues" evidence="5">
    <location>
        <begin position="223"/>
        <end position="240"/>
    </location>
</feature>
<dbReference type="InterPro" id="IPR057240">
    <property type="entry name" value="ParB_dimer_C"/>
</dbReference>
<dbReference type="SMART" id="SM00470">
    <property type="entry name" value="ParB"/>
    <property type="match status" value="1"/>
</dbReference>
<dbReference type="Gene3D" id="3.90.1530.30">
    <property type="match status" value="1"/>
</dbReference>
<dbReference type="FunFam" id="1.10.10.2830:FF:000001">
    <property type="entry name" value="Chromosome partitioning protein ParB"/>
    <property type="match status" value="1"/>
</dbReference>
<comment type="similarity">
    <text evidence="1">Belongs to the ParB family.</text>
</comment>
<feature type="domain" description="ParB-like N-terminal" evidence="6">
    <location>
        <begin position="36"/>
        <end position="129"/>
    </location>
</feature>
<dbReference type="InterPro" id="IPR036086">
    <property type="entry name" value="ParB/Sulfiredoxin_sf"/>
</dbReference>
<dbReference type="GO" id="GO:0003677">
    <property type="term" value="F:DNA binding"/>
    <property type="evidence" value="ECO:0007669"/>
    <property type="project" value="UniProtKB-KW"/>
</dbReference>
<proteinExistence type="inferred from homology"/>
<evidence type="ECO:0000259" key="6">
    <source>
        <dbReference type="SMART" id="SM00470"/>
    </source>
</evidence>
<sequence length="295" mass="32396">MAEEASRKRLGRGLAALIGEMDAPAESAPAPLASDRTMPVEFVHRNRDNPRREFSDEELNDLASSIREHGILQPVVVRPWPDDLGGNFQIIAGERRWRAAQRAGLTEIPVIVRDVDDKTALELAIIENVQRSDLNPIEEAAGYQRLIDEHDYSQAELGDVIGKSRSHVANTLRLLKLPLAVQEHVQHGELSAGHARALVTAKEPDTLARRIINEGLSVRQAESLAQDSSAGTKNRGSRPTAQPEKDADTLALEKLLTDQLGLRVSIVHGGKGGEVRIRYSALEQLDSLCHRLQGL</sequence>
<evidence type="ECO:0000313" key="7">
    <source>
        <dbReference type="EMBL" id="TCD15980.1"/>
    </source>
</evidence>
<keyword evidence="2" id="KW-0159">Chromosome partition</keyword>
<name>A0A4R0PHC0_9HYPH</name>
<comment type="caution">
    <text evidence="7">The sequence shown here is derived from an EMBL/GenBank/DDBJ whole genome shotgun (WGS) entry which is preliminary data.</text>
</comment>
<dbReference type="GO" id="GO:0045881">
    <property type="term" value="P:positive regulation of sporulation resulting in formation of a cellular spore"/>
    <property type="evidence" value="ECO:0007669"/>
    <property type="project" value="TreeGrafter"/>
</dbReference>
<dbReference type="SUPFAM" id="SSF110849">
    <property type="entry name" value="ParB/Sulfiredoxin"/>
    <property type="match status" value="1"/>
</dbReference>
<keyword evidence="3" id="KW-0238">DNA-binding</keyword>
<dbReference type="Pfam" id="PF02195">
    <property type="entry name" value="ParB_N"/>
    <property type="match status" value="1"/>
</dbReference>
<dbReference type="RefSeq" id="WP_131564428.1">
    <property type="nucleotide sequence ID" value="NZ_JAINFK010000001.1"/>
</dbReference>
<evidence type="ECO:0000256" key="3">
    <source>
        <dbReference type="ARBA" id="ARBA00023125"/>
    </source>
</evidence>
<evidence type="ECO:0000256" key="1">
    <source>
        <dbReference type="ARBA" id="ARBA00006295"/>
    </source>
</evidence>
<dbReference type="PANTHER" id="PTHR33375">
    <property type="entry name" value="CHROMOSOME-PARTITIONING PROTEIN PARB-RELATED"/>
    <property type="match status" value="1"/>
</dbReference>
<dbReference type="OrthoDB" id="9802051at2"/>
<dbReference type="GO" id="GO:0007059">
    <property type="term" value="P:chromosome segregation"/>
    <property type="evidence" value="ECO:0007669"/>
    <property type="project" value="UniProtKB-KW"/>
</dbReference>
<organism evidence="7 8">
    <name type="scientific">Oricola cellulosilytica</name>
    <dbReference type="NCBI Taxonomy" id="1429082"/>
    <lineage>
        <taxon>Bacteria</taxon>
        <taxon>Pseudomonadati</taxon>
        <taxon>Pseudomonadota</taxon>
        <taxon>Alphaproteobacteria</taxon>
        <taxon>Hyphomicrobiales</taxon>
        <taxon>Ahrensiaceae</taxon>
        <taxon>Oricola</taxon>
    </lineage>
</organism>
<gene>
    <name evidence="7" type="ORF">E0D97_00615</name>
</gene>
<dbReference type="GO" id="GO:0005694">
    <property type="term" value="C:chromosome"/>
    <property type="evidence" value="ECO:0007669"/>
    <property type="project" value="TreeGrafter"/>
</dbReference>